<proteinExistence type="predicted"/>
<feature type="transmembrane region" description="Helical" evidence="2">
    <location>
        <begin position="102"/>
        <end position="124"/>
    </location>
</feature>
<gene>
    <name evidence="3" type="ORF">Fcan01_21296</name>
</gene>
<feature type="transmembrane region" description="Helical" evidence="2">
    <location>
        <begin position="144"/>
        <end position="163"/>
    </location>
</feature>
<evidence type="ECO:0000256" key="1">
    <source>
        <dbReference type="SAM" id="MobiDB-lite"/>
    </source>
</evidence>
<keyword evidence="2" id="KW-0472">Membrane</keyword>
<feature type="transmembrane region" description="Helical" evidence="2">
    <location>
        <begin position="44"/>
        <end position="69"/>
    </location>
</feature>
<keyword evidence="2" id="KW-1133">Transmembrane helix</keyword>
<evidence type="ECO:0000313" key="4">
    <source>
        <dbReference type="Proteomes" id="UP000198287"/>
    </source>
</evidence>
<organism evidence="3 4">
    <name type="scientific">Folsomia candida</name>
    <name type="common">Springtail</name>
    <dbReference type="NCBI Taxonomy" id="158441"/>
    <lineage>
        <taxon>Eukaryota</taxon>
        <taxon>Metazoa</taxon>
        <taxon>Ecdysozoa</taxon>
        <taxon>Arthropoda</taxon>
        <taxon>Hexapoda</taxon>
        <taxon>Collembola</taxon>
        <taxon>Entomobryomorpha</taxon>
        <taxon>Isotomoidea</taxon>
        <taxon>Isotomidae</taxon>
        <taxon>Proisotominae</taxon>
        <taxon>Folsomia</taxon>
    </lineage>
</organism>
<protein>
    <submittedName>
        <fullName evidence="3">Uncharacterized protein</fullName>
    </submittedName>
</protein>
<keyword evidence="2" id="KW-0812">Transmembrane</keyword>
<sequence>MQVNAVSITAKFVQMDIEIEGGPIEVDDYDFNHTRPSRPPRVGFLVSLISAAMCGGGVLLSLLGLVVFFRGWTNVLERAMMADEYSDDDDSARPWKKRTERLVVYVIIIAVELIFVFMMIRVLIPWAYTKTVVAMRVEPGGQFAFMLHSSIWLIAGLIIYATLHGILVAQELAFGLEPTYYDRTVTIAQDNNNHTTEVYMLESSSDDDDDGSEISTTDGTSYDDDYTDTDDYSYDEDAELLLGPTT</sequence>
<evidence type="ECO:0000256" key="2">
    <source>
        <dbReference type="SAM" id="Phobius"/>
    </source>
</evidence>
<reference evidence="3 4" key="1">
    <citation type="submission" date="2015-12" db="EMBL/GenBank/DDBJ databases">
        <title>The genome of Folsomia candida.</title>
        <authorList>
            <person name="Faddeeva A."/>
            <person name="Derks M.F."/>
            <person name="Anvar Y."/>
            <person name="Smit S."/>
            <person name="Van Straalen N."/>
            <person name="Roelofs D."/>
        </authorList>
    </citation>
    <scope>NUCLEOTIDE SEQUENCE [LARGE SCALE GENOMIC DNA]</scope>
    <source>
        <strain evidence="3 4">VU population</strain>
        <tissue evidence="3">Whole body</tissue>
    </source>
</reference>
<dbReference type="AlphaFoldDB" id="A0A226DFY4"/>
<evidence type="ECO:0000313" key="3">
    <source>
        <dbReference type="EMBL" id="OXA44040.1"/>
    </source>
</evidence>
<feature type="compositionally biased region" description="Acidic residues" evidence="1">
    <location>
        <begin position="221"/>
        <end position="239"/>
    </location>
</feature>
<keyword evidence="4" id="KW-1185">Reference proteome</keyword>
<comment type="caution">
    <text evidence="3">The sequence shown here is derived from an EMBL/GenBank/DDBJ whole genome shotgun (WGS) entry which is preliminary data.</text>
</comment>
<feature type="region of interest" description="Disordered" evidence="1">
    <location>
        <begin position="202"/>
        <end position="246"/>
    </location>
</feature>
<dbReference type="Proteomes" id="UP000198287">
    <property type="component" value="Unassembled WGS sequence"/>
</dbReference>
<dbReference type="EMBL" id="LNIX01000020">
    <property type="protein sequence ID" value="OXA44040.1"/>
    <property type="molecule type" value="Genomic_DNA"/>
</dbReference>
<accession>A0A226DFY4</accession>
<name>A0A226DFY4_FOLCA</name>